<dbReference type="HAMAP" id="MF_00862">
    <property type="entry name" value="DabB"/>
    <property type="match status" value="1"/>
</dbReference>
<evidence type="ECO:0000256" key="2">
    <source>
        <dbReference type="ARBA" id="ARBA00022448"/>
    </source>
</evidence>
<dbReference type="GO" id="GO:0015990">
    <property type="term" value="P:electron transport coupled proton transport"/>
    <property type="evidence" value="ECO:0007669"/>
    <property type="project" value="TreeGrafter"/>
</dbReference>
<dbReference type="PRINTS" id="PR01434">
    <property type="entry name" value="NADHDHGNASE5"/>
</dbReference>
<evidence type="ECO:0000256" key="7">
    <source>
        <dbReference type="ARBA" id="ARBA00023065"/>
    </source>
</evidence>
<dbReference type="PANTHER" id="PTHR42829">
    <property type="entry name" value="NADH-UBIQUINONE OXIDOREDUCTASE CHAIN 5"/>
    <property type="match status" value="1"/>
</dbReference>
<keyword evidence="3" id="KW-0050">Antiport</keyword>
<reference evidence="12 13" key="1">
    <citation type="journal article" date="2016" name="Front. Microbiol.">
        <title>Comprehensive Phylogenetic Analysis of Bovine Non-aureus Staphylococci Species Based on Whole-Genome Sequencing.</title>
        <authorList>
            <person name="Naushad S."/>
            <person name="Barkema H.W."/>
            <person name="Luby C."/>
            <person name="Condas L.A."/>
            <person name="Nobrega D.B."/>
            <person name="Carson D.A."/>
            <person name="De Buck J."/>
        </authorList>
    </citation>
    <scope>NUCLEOTIDE SEQUENCE [LARGE SCALE GENOMIC DNA]</scope>
    <source>
        <strain evidence="12 13">SNUC 2993</strain>
    </source>
</reference>
<dbReference type="InterPro" id="IPR046396">
    <property type="entry name" value="Transporter_DabB"/>
</dbReference>
<feature type="transmembrane region" description="Helical" evidence="9">
    <location>
        <begin position="125"/>
        <end position="145"/>
    </location>
</feature>
<evidence type="ECO:0000256" key="5">
    <source>
        <dbReference type="ARBA" id="ARBA00022692"/>
    </source>
</evidence>
<evidence type="ECO:0000313" key="13">
    <source>
        <dbReference type="Proteomes" id="UP000240717"/>
    </source>
</evidence>
<feature type="transmembrane region" description="Helical" evidence="9">
    <location>
        <begin position="406"/>
        <end position="423"/>
    </location>
</feature>
<evidence type="ECO:0000256" key="9">
    <source>
        <dbReference type="HAMAP-Rule" id="MF_00862"/>
    </source>
</evidence>
<evidence type="ECO:0000256" key="6">
    <source>
        <dbReference type="ARBA" id="ARBA00022989"/>
    </source>
</evidence>
<dbReference type="NCBIfam" id="NF006373">
    <property type="entry name" value="PRK08601.1"/>
    <property type="match status" value="1"/>
</dbReference>
<dbReference type="PANTHER" id="PTHR42829:SF1">
    <property type="entry name" value="INORGANIC CARBON TRANSPORTER SUBUNIT DABB-RELATED"/>
    <property type="match status" value="1"/>
</dbReference>
<name>A0A2T4Q196_STAWA</name>
<dbReference type="GO" id="GO:0015297">
    <property type="term" value="F:antiporter activity"/>
    <property type="evidence" value="ECO:0007669"/>
    <property type="project" value="UniProtKB-KW"/>
</dbReference>
<evidence type="ECO:0000256" key="10">
    <source>
        <dbReference type="RuleBase" id="RU000320"/>
    </source>
</evidence>
<protein>
    <recommendedName>
        <fullName evidence="9">Probable inorganic carbon transporter subunit DabB</fullName>
    </recommendedName>
</protein>
<evidence type="ECO:0000256" key="8">
    <source>
        <dbReference type="ARBA" id="ARBA00023136"/>
    </source>
</evidence>
<feature type="transmembrane region" description="Helical" evidence="9">
    <location>
        <begin position="352"/>
        <end position="370"/>
    </location>
</feature>
<sequence>MYALVLNVEILMIIFQVKMKPTVASFSFVKIGEVTIVGFLLYINLNDRIFIKEVSRVSMSVLLILFLITLLLAMISGLIFLSASIPTQYIKIHMYIIVLPIIVGLIGLFTVNNPIIIGPFTLDKLAWLMGSFILILGFIIQKFCVRYLLGDKNYRQYFPLFTLITVFASVAWLSGDLRLMVLSWGATLLCLTLLIRVNRFWKVPHEAAKISAKLFIVGWLSLVIAVLLLFVSTGHWYIDAVAVDYSHLSFGLKLIIDLFIVFAVIIPAAQFPFQSWLIESVAAPTPVSAIMHAGIVNAGGIILTRFSPVFDNPIAITVLLFIASVSVLLGSGISLVHVDYKRQLVGSTMSQMGFMLVQCALGAYSAAIIHLVLHGVFKATLFLQSGSVVGRFNIPTPLTAKQSYSWIVLGRLLAIVIAFAFWFNSDHSAYELISALILAWSLMVSWNQLVAFSKSAMGKVIGIGMIVIVALVYIVTHHFFNYLLNTVHISVTHPPLLSSILSIGIIVFGSILSIWVARHRNSHTFAVLYLWLVKLGEAKSASIESHPNYLKKYL</sequence>
<organism evidence="12 13">
    <name type="scientific">Staphylococcus warneri</name>
    <dbReference type="NCBI Taxonomy" id="1292"/>
    <lineage>
        <taxon>Bacteria</taxon>
        <taxon>Bacillati</taxon>
        <taxon>Bacillota</taxon>
        <taxon>Bacilli</taxon>
        <taxon>Bacillales</taxon>
        <taxon>Staphylococcaceae</taxon>
        <taxon>Staphylococcus</taxon>
    </lineage>
</organism>
<dbReference type="Proteomes" id="UP000240717">
    <property type="component" value="Unassembled WGS sequence"/>
</dbReference>
<dbReference type="GO" id="GO:0003954">
    <property type="term" value="F:NADH dehydrogenase activity"/>
    <property type="evidence" value="ECO:0007669"/>
    <property type="project" value="TreeGrafter"/>
</dbReference>
<dbReference type="GO" id="GO:0042773">
    <property type="term" value="P:ATP synthesis coupled electron transport"/>
    <property type="evidence" value="ECO:0007669"/>
    <property type="project" value="InterPro"/>
</dbReference>
<feature type="transmembrane region" description="Helical" evidence="9">
    <location>
        <begin position="314"/>
        <end position="340"/>
    </location>
</feature>
<dbReference type="GO" id="GO:0005886">
    <property type="term" value="C:plasma membrane"/>
    <property type="evidence" value="ECO:0007669"/>
    <property type="project" value="UniProtKB-SubCell"/>
</dbReference>
<keyword evidence="7" id="KW-0406">Ion transport</keyword>
<feature type="transmembrane region" description="Helical" evidence="9">
    <location>
        <begin position="281"/>
        <end position="302"/>
    </location>
</feature>
<evidence type="ECO:0000256" key="4">
    <source>
        <dbReference type="ARBA" id="ARBA00022475"/>
    </source>
</evidence>
<dbReference type="AlphaFoldDB" id="A0A2T4Q196"/>
<feature type="transmembrane region" description="Helical" evidence="9">
    <location>
        <begin position="429"/>
        <end position="449"/>
    </location>
</feature>
<keyword evidence="4 9" id="KW-1003">Cell membrane</keyword>
<feature type="transmembrane region" description="Helical" evidence="9">
    <location>
        <begin position="92"/>
        <end position="113"/>
    </location>
</feature>
<feature type="domain" description="NADH:quinone oxidoreductase/Mrp antiporter transmembrane" evidence="11">
    <location>
        <begin position="174"/>
        <end position="453"/>
    </location>
</feature>
<feature type="transmembrane region" description="Helical" evidence="9">
    <location>
        <begin position="21"/>
        <end position="45"/>
    </location>
</feature>
<evidence type="ECO:0000259" key="11">
    <source>
        <dbReference type="Pfam" id="PF00361"/>
    </source>
</evidence>
<accession>A0A2T4Q196</accession>
<evidence type="ECO:0000256" key="1">
    <source>
        <dbReference type="ARBA" id="ARBA00004651"/>
    </source>
</evidence>
<dbReference type="InterPro" id="IPR003945">
    <property type="entry name" value="NU5C-like"/>
</dbReference>
<feature type="transmembrane region" description="Helical" evidence="9">
    <location>
        <begin position="213"/>
        <end position="238"/>
    </location>
</feature>
<gene>
    <name evidence="9" type="primary">dabB</name>
    <name evidence="12" type="ORF">BU085_05340</name>
</gene>
<keyword evidence="6 9" id="KW-1133">Transmembrane helix</keyword>
<evidence type="ECO:0000313" key="12">
    <source>
        <dbReference type="EMBL" id="PTI51416.1"/>
    </source>
</evidence>
<dbReference type="EMBL" id="PZEV01000013">
    <property type="protein sequence ID" value="PTI51416.1"/>
    <property type="molecule type" value="Genomic_DNA"/>
</dbReference>
<feature type="transmembrane region" description="Helical" evidence="9">
    <location>
        <begin position="250"/>
        <end position="269"/>
    </location>
</feature>
<comment type="subcellular location">
    <subcellularLocation>
        <location evidence="1 9">Cell membrane</location>
        <topology evidence="1 9">Multi-pass membrane protein</topology>
    </subcellularLocation>
    <subcellularLocation>
        <location evidence="10">Membrane</location>
        <topology evidence="10">Multi-pass membrane protein</topology>
    </subcellularLocation>
</comment>
<dbReference type="STRING" id="1194526.A284_11150"/>
<feature type="transmembrane region" description="Helical" evidence="9">
    <location>
        <begin position="181"/>
        <end position="201"/>
    </location>
</feature>
<feature type="transmembrane region" description="Helical" evidence="9">
    <location>
        <begin position="461"/>
        <end position="484"/>
    </location>
</feature>
<proteinExistence type="inferred from homology"/>
<feature type="transmembrane region" description="Helical" evidence="9">
    <location>
        <begin position="496"/>
        <end position="517"/>
    </location>
</feature>
<feature type="transmembrane region" description="Helical" evidence="9">
    <location>
        <begin position="157"/>
        <end position="175"/>
    </location>
</feature>
<keyword evidence="2 9" id="KW-0813">Transport</keyword>
<comment type="subunit">
    <text evidence="9">Forms a complex with DabA.</text>
</comment>
<keyword evidence="5 9" id="KW-0812">Transmembrane</keyword>
<dbReference type="InterPro" id="IPR001750">
    <property type="entry name" value="ND/Mrp_TM"/>
</dbReference>
<comment type="similarity">
    <text evidence="9">Belongs to the inorganic carbon transporter (TC 9.A.2) DabB family.</text>
</comment>
<evidence type="ECO:0000256" key="3">
    <source>
        <dbReference type="ARBA" id="ARBA00022449"/>
    </source>
</evidence>
<comment type="function">
    <text evidence="9">Part of an energy-coupled inorganic carbon pump.</text>
</comment>
<dbReference type="GO" id="GO:0008137">
    <property type="term" value="F:NADH dehydrogenase (ubiquinone) activity"/>
    <property type="evidence" value="ECO:0007669"/>
    <property type="project" value="InterPro"/>
</dbReference>
<dbReference type="Pfam" id="PF00361">
    <property type="entry name" value="Proton_antipo_M"/>
    <property type="match status" value="1"/>
</dbReference>
<feature type="transmembrane region" description="Helical" evidence="9">
    <location>
        <begin position="57"/>
        <end position="80"/>
    </location>
</feature>
<keyword evidence="8 9" id="KW-0472">Membrane</keyword>
<comment type="caution">
    <text evidence="12">The sequence shown here is derived from an EMBL/GenBank/DDBJ whole genome shotgun (WGS) entry which is preliminary data.</text>
</comment>